<reference evidence="2 3" key="1">
    <citation type="journal article" date="2016" name="Nat. Commun.">
        <title>Thousands of microbial genomes shed light on interconnected biogeochemical processes in an aquifer system.</title>
        <authorList>
            <person name="Anantharaman K."/>
            <person name="Brown C.T."/>
            <person name="Hug L.A."/>
            <person name="Sharon I."/>
            <person name="Castelle C.J."/>
            <person name="Probst A.J."/>
            <person name="Thomas B.C."/>
            <person name="Singh A."/>
            <person name="Wilkins M.J."/>
            <person name="Karaoz U."/>
            <person name="Brodie E.L."/>
            <person name="Williams K.H."/>
            <person name="Hubbard S.S."/>
            <person name="Banfield J.F."/>
        </authorList>
    </citation>
    <scope>NUCLEOTIDE SEQUENCE [LARGE SCALE GENOMIC DNA]</scope>
</reference>
<dbReference type="STRING" id="1802399.A3E39_01685"/>
<keyword evidence="1" id="KW-0175">Coiled coil</keyword>
<accession>A0A1F7ULQ2</accession>
<gene>
    <name evidence="2" type="ORF">A3E39_01685</name>
</gene>
<feature type="coiled-coil region" evidence="1">
    <location>
        <begin position="38"/>
        <end position="65"/>
    </location>
</feature>
<dbReference type="EMBL" id="MGEH01000027">
    <property type="protein sequence ID" value="OGL78627.1"/>
    <property type="molecule type" value="Genomic_DNA"/>
</dbReference>
<name>A0A1F7ULQ2_9BACT</name>
<protein>
    <submittedName>
        <fullName evidence="2">Uncharacterized protein</fullName>
    </submittedName>
</protein>
<sequence length="69" mass="8114">MKNVNYNVLKLLHNQLDDLWRIERYYLKDSKGCRCGCAKLLKGMQAQLKKNVEALKKELASHHKMNRLA</sequence>
<proteinExistence type="predicted"/>
<comment type="caution">
    <text evidence="2">The sequence shown here is derived from an EMBL/GenBank/DDBJ whole genome shotgun (WGS) entry which is preliminary data.</text>
</comment>
<evidence type="ECO:0000313" key="3">
    <source>
        <dbReference type="Proteomes" id="UP000176603"/>
    </source>
</evidence>
<evidence type="ECO:0000256" key="1">
    <source>
        <dbReference type="SAM" id="Coils"/>
    </source>
</evidence>
<dbReference type="AlphaFoldDB" id="A0A1F7ULQ2"/>
<organism evidence="2 3">
    <name type="scientific">Candidatus Uhrbacteria bacterium RIFCSPHIGHO2_12_FULL_60_25</name>
    <dbReference type="NCBI Taxonomy" id="1802399"/>
    <lineage>
        <taxon>Bacteria</taxon>
        <taxon>Candidatus Uhriibacteriota</taxon>
    </lineage>
</organism>
<evidence type="ECO:0000313" key="2">
    <source>
        <dbReference type="EMBL" id="OGL78627.1"/>
    </source>
</evidence>
<dbReference type="Proteomes" id="UP000176603">
    <property type="component" value="Unassembled WGS sequence"/>
</dbReference>